<accession>A0ABV3F3V6</accession>
<dbReference type="RefSeq" id="WP_357974755.1">
    <property type="nucleotide sequence ID" value="NZ_JBFAIH010000002.1"/>
</dbReference>
<evidence type="ECO:0000313" key="2">
    <source>
        <dbReference type="Proteomes" id="UP001551658"/>
    </source>
</evidence>
<protein>
    <recommendedName>
        <fullName evidence="3">SUKH-4 immunity protein of toxin-antitoxin system</fullName>
    </recommendedName>
</protein>
<gene>
    <name evidence="1" type="ORF">AB0H72_06745</name>
</gene>
<keyword evidence="2" id="KW-1185">Reference proteome</keyword>
<sequence>MASSRTDPQRISDDLPAPNTLRQLVVRGQEAKYVFPAQVTWSQALEAADRLGAELAADDDLLVIASPGFHSQPAPSLTVRRLIGVDDALRLRDRLEALVAEYRALAHRLAALFRLHSEPADEGDELYQSQLEVDGETWWWHDHGEHCLFADLDSDTEIEVNIYCPDAIDPYFLLHYAKSTDRYGDIDTACLEGIHDIARMLELASIPLTPPHPHVAG</sequence>
<proteinExistence type="predicted"/>
<comment type="caution">
    <text evidence="1">The sequence shown here is derived from an EMBL/GenBank/DDBJ whole genome shotgun (WGS) entry which is preliminary data.</text>
</comment>
<evidence type="ECO:0008006" key="3">
    <source>
        <dbReference type="Google" id="ProtNLM"/>
    </source>
</evidence>
<evidence type="ECO:0000313" key="1">
    <source>
        <dbReference type="EMBL" id="MEV0362386.1"/>
    </source>
</evidence>
<reference evidence="1 2" key="1">
    <citation type="submission" date="2024-06" db="EMBL/GenBank/DDBJ databases">
        <title>The Natural Products Discovery Center: Release of the First 8490 Sequenced Strains for Exploring Actinobacteria Biosynthetic Diversity.</title>
        <authorList>
            <person name="Kalkreuter E."/>
            <person name="Kautsar S.A."/>
            <person name="Yang D."/>
            <person name="Bader C.D."/>
            <person name="Teijaro C.N."/>
            <person name="Fluegel L."/>
            <person name="Davis C.M."/>
            <person name="Simpson J.R."/>
            <person name="Lauterbach L."/>
            <person name="Steele A.D."/>
            <person name="Gui C."/>
            <person name="Meng S."/>
            <person name="Li G."/>
            <person name="Viehrig K."/>
            <person name="Ye F."/>
            <person name="Su P."/>
            <person name="Kiefer A.F."/>
            <person name="Nichols A."/>
            <person name="Cepeda A.J."/>
            <person name="Yan W."/>
            <person name="Fan B."/>
            <person name="Jiang Y."/>
            <person name="Adhikari A."/>
            <person name="Zheng C.-J."/>
            <person name="Schuster L."/>
            <person name="Cowan T.M."/>
            <person name="Smanski M.J."/>
            <person name="Chevrette M.G."/>
            <person name="De Carvalho L.P.S."/>
            <person name="Shen B."/>
        </authorList>
    </citation>
    <scope>NUCLEOTIDE SEQUENCE [LARGE SCALE GENOMIC DNA]</scope>
    <source>
        <strain evidence="1 2">NPDC050671</strain>
    </source>
</reference>
<name>A0ABV3F3V6_9NOCA</name>
<dbReference type="Proteomes" id="UP001551658">
    <property type="component" value="Unassembled WGS sequence"/>
</dbReference>
<dbReference type="EMBL" id="JBFAIH010000002">
    <property type="protein sequence ID" value="MEV0362386.1"/>
    <property type="molecule type" value="Genomic_DNA"/>
</dbReference>
<organism evidence="1 2">
    <name type="scientific">Nocardia fusca</name>
    <dbReference type="NCBI Taxonomy" id="941183"/>
    <lineage>
        <taxon>Bacteria</taxon>
        <taxon>Bacillati</taxon>
        <taxon>Actinomycetota</taxon>
        <taxon>Actinomycetes</taxon>
        <taxon>Mycobacteriales</taxon>
        <taxon>Nocardiaceae</taxon>
        <taxon>Nocardia</taxon>
    </lineage>
</organism>